<protein>
    <submittedName>
        <fullName evidence="1">Uncharacterized protein</fullName>
    </submittedName>
</protein>
<keyword evidence="2" id="KW-1185">Reference proteome</keyword>
<organism evidence="1 2">
    <name type="scientific">Pomacea canaliculata</name>
    <name type="common">Golden apple snail</name>
    <dbReference type="NCBI Taxonomy" id="400727"/>
    <lineage>
        <taxon>Eukaryota</taxon>
        <taxon>Metazoa</taxon>
        <taxon>Spiralia</taxon>
        <taxon>Lophotrochozoa</taxon>
        <taxon>Mollusca</taxon>
        <taxon>Gastropoda</taxon>
        <taxon>Caenogastropoda</taxon>
        <taxon>Architaenioglossa</taxon>
        <taxon>Ampullarioidea</taxon>
        <taxon>Ampullariidae</taxon>
        <taxon>Pomacea</taxon>
    </lineage>
</organism>
<gene>
    <name evidence="1" type="ORF">C0Q70_07582</name>
</gene>
<dbReference type="EMBL" id="PZQS01000004">
    <property type="protein sequence ID" value="PVD32153.1"/>
    <property type="molecule type" value="Genomic_DNA"/>
</dbReference>
<reference evidence="1 2" key="1">
    <citation type="submission" date="2018-04" db="EMBL/GenBank/DDBJ databases">
        <title>The genome of golden apple snail Pomacea canaliculata provides insight into stress tolerance and invasive adaptation.</title>
        <authorList>
            <person name="Liu C."/>
            <person name="Liu B."/>
            <person name="Ren Y."/>
            <person name="Zhang Y."/>
            <person name="Wang H."/>
            <person name="Li S."/>
            <person name="Jiang F."/>
            <person name="Yin L."/>
            <person name="Zhang G."/>
            <person name="Qian W."/>
            <person name="Fan W."/>
        </authorList>
    </citation>
    <scope>NUCLEOTIDE SEQUENCE [LARGE SCALE GENOMIC DNA]</scope>
    <source>
        <strain evidence="1">SZHN2017</strain>
        <tissue evidence="1">Muscle</tissue>
    </source>
</reference>
<evidence type="ECO:0000313" key="2">
    <source>
        <dbReference type="Proteomes" id="UP000245119"/>
    </source>
</evidence>
<sequence length="167" mass="17964">MNDDIDDVICFKRVTGSVSGPPFLHPIRASVFISLRLSPCHSVQCGRQVLPALHRRNAKAHPSFLLRLQPGCFGRAETSVSSQRVCNPSADTMADTVRNGLLLFVVFVAVSSVDGAGDVVCPDKKDVECTLKILYEGKDVSCNQVPDMNLANLQPSNGPVGPAPYVD</sequence>
<dbReference type="Proteomes" id="UP000245119">
    <property type="component" value="Linkage Group LG4"/>
</dbReference>
<dbReference type="AlphaFoldDB" id="A0A2T7PFG1"/>
<evidence type="ECO:0000313" key="1">
    <source>
        <dbReference type="EMBL" id="PVD32153.1"/>
    </source>
</evidence>
<comment type="caution">
    <text evidence="1">The sequence shown here is derived from an EMBL/GenBank/DDBJ whole genome shotgun (WGS) entry which is preliminary data.</text>
</comment>
<accession>A0A2T7PFG1</accession>
<name>A0A2T7PFG1_POMCA</name>
<proteinExistence type="predicted"/>